<reference evidence="14" key="1">
    <citation type="submission" date="2017-08" db="EMBL/GenBank/DDBJ databases">
        <title>A dynamic microbial community with high functional redundancy inhabits the cold, oxic subseafloor aquifer.</title>
        <authorList>
            <person name="Tully B.J."/>
            <person name="Wheat C.G."/>
            <person name="Glazer B.T."/>
            <person name="Huber J.A."/>
        </authorList>
    </citation>
    <scope>NUCLEOTIDE SEQUENCE [LARGE SCALE GENOMIC DNA]</scope>
</reference>
<dbReference type="GO" id="GO:0032299">
    <property type="term" value="C:ribonuclease H2 complex"/>
    <property type="evidence" value="ECO:0007669"/>
    <property type="project" value="TreeGrafter"/>
</dbReference>
<dbReference type="Gene3D" id="3.30.420.10">
    <property type="entry name" value="Ribonuclease H-like superfamily/Ribonuclease H"/>
    <property type="match status" value="1"/>
</dbReference>
<proteinExistence type="inferred from homology"/>
<dbReference type="Pfam" id="PF01351">
    <property type="entry name" value="RNase_HII"/>
    <property type="match status" value="1"/>
</dbReference>
<dbReference type="GO" id="GO:0005737">
    <property type="term" value="C:cytoplasm"/>
    <property type="evidence" value="ECO:0007669"/>
    <property type="project" value="UniProtKB-SubCell"/>
</dbReference>
<evidence type="ECO:0000256" key="2">
    <source>
        <dbReference type="ARBA" id="ARBA00004065"/>
    </source>
</evidence>
<dbReference type="EMBL" id="NVSR01000009">
    <property type="protein sequence ID" value="PCI29899.1"/>
    <property type="molecule type" value="Genomic_DNA"/>
</dbReference>
<comment type="subcellular location">
    <subcellularLocation>
        <location evidence="3">Cytoplasm</location>
    </subcellularLocation>
</comment>
<evidence type="ECO:0000256" key="4">
    <source>
        <dbReference type="ARBA" id="ARBA00008378"/>
    </source>
</evidence>
<feature type="binding site" evidence="10">
    <location>
        <position position="112"/>
    </location>
    <ligand>
        <name>a divalent metal cation</name>
        <dbReference type="ChEBI" id="CHEBI:60240"/>
    </ligand>
</feature>
<evidence type="ECO:0000259" key="12">
    <source>
        <dbReference type="PROSITE" id="PS51975"/>
    </source>
</evidence>
<dbReference type="GO" id="GO:0003723">
    <property type="term" value="F:RNA binding"/>
    <property type="evidence" value="ECO:0007669"/>
    <property type="project" value="UniProtKB-UniRule"/>
</dbReference>
<dbReference type="AlphaFoldDB" id="A0A2A4T9C0"/>
<evidence type="ECO:0000256" key="6">
    <source>
        <dbReference type="ARBA" id="ARBA00022722"/>
    </source>
</evidence>
<keyword evidence="9 10" id="KW-0378">Hydrolase</keyword>
<dbReference type="InterPro" id="IPR036397">
    <property type="entry name" value="RNaseH_sf"/>
</dbReference>
<protein>
    <recommendedName>
        <fullName evidence="11">Ribonuclease</fullName>
        <ecNumber evidence="11">3.1.26.4</ecNumber>
    </recommendedName>
</protein>
<comment type="caution">
    <text evidence="13">The sequence shown here is derived from an EMBL/GenBank/DDBJ whole genome shotgun (WGS) entry which is preliminary data.</text>
</comment>
<dbReference type="Proteomes" id="UP000218113">
    <property type="component" value="Unassembled WGS sequence"/>
</dbReference>
<dbReference type="GO" id="GO:0046872">
    <property type="term" value="F:metal ion binding"/>
    <property type="evidence" value="ECO:0007669"/>
    <property type="project" value="UniProtKB-KW"/>
</dbReference>
<evidence type="ECO:0000313" key="13">
    <source>
        <dbReference type="EMBL" id="PCI29899.1"/>
    </source>
</evidence>
<name>A0A2A4T9C0_9DELT</name>
<evidence type="ECO:0000256" key="5">
    <source>
        <dbReference type="ARBA" id="ARBA00022490"/>
    </source>
</evidence>
<evidence type="ECO:0000313" key="14">
    <source>
        <dbReference type="Proteomes" id="UP000218113"/>
    </source>
</evidence>
<evidence type="ECO:0000256" key="8">
    <source>
        <dbReference type="ARBA" id="ARBA00022759"/>
    </source>
</evidence>
<keyword evidence="5" id="KW-0963">Cytoplasm</keyword>
<organism evidence="13 14">
    <name type="scientific">SAR324 cluster bacterium</name>
    <dbReference type="NCBI Taxonomy" id="2024889"/>
    <lineage>
        <taxon>Bacteria</taxon>
        <taxon>Deltaproteobacteria</taxon>
        <taxon>SAR324 cluster</taxon>
    </lineage>
</organism>
<comment type="function">
    <text evidence="2 11">Endonuclease that specifically degrades the RNA of RNA-DNA hybrids.</text>
</comment>
<evidence type="ECO:0000256" key="11">
    <source>
        <dbReference type="RuleBase" id="RU003515"/>
    </source>
</evidence>
<comment type="catalytic activity">
    <reaction evidence="1 10 11">
        <text>Endonucleolytic cleavage to 5'-phosphomonoester.</text>
        <dbReference type="EC" id="3.1.26.4"/>
    </reaction>
</comment>
<dbReference type="EC" id="3.1.26.4" evidence="11"/>
<dbReference type="PANTHER" id="PTHR10954">
    <property type="entry name" value="RIBONUCLEASE H2 SUBUNIT A"/>
    <property type="match status" value="1"/>
</dbReference>
<gene>
    <name evidence="13" type="ORF">COB67_03030</name>
</gene>
<dbReference type="InterPro" id="IPR001352">
    <property type="entry name" value="RNase_HII/HIII"/>
</dbReference>
<dbReference type="PANTHER" id="PTHR10954:SF23">
    <property type="entry name" value="RIBONUCLEASE"/>
    <property type="match status" value="1"/>
</dbReference>
<dbReference type="PROSITE" id="PS51975">
    <property type="entry name" value="RNASE_H_2"/>
    <property type="match status" value="1"/>
</dbReference>
<feature type="domain" description="RNase H type-2" evidence="12">
    <location>
        <begin position="4"/>
        <end position="208"/>
    </location>
</feature>
<feature type="binding site" evidence="10">
    <location>
        <position position="11"/>
    </location>
    <ligand>
        <name>a divalent metal cation</name>
        <dbReference type="ChEBI" id="CHEBI:60240"/>
    </ligand>
</feature>
<comment type="similarity">
    <text evidence="4">Belongs to the RNase HII family. RnhC subfamily.</text>
</comment>
<feature type="binding site" evidence="10">
    <location>
        <position position="10"/>
    </location>
    <ligand>
        <name>a divalent metal cation</name>
        <dbReference type="ChEBI" id="CHEBI:60240"/>
    </ligand>
</feature>
<keyword evidence="8 10" id="KW-0255">Endonuclease</keyword>
<evidence type="ECO:0000256" key="10">
    <source>
        <dbReference type="PROSITE-ProRule" id="PRU01319"/>
    </source>
</evidence>
<sequence length="208" mass="23632">MEKIIELGIDEAGRGPVLGPLVLAGVSLPKEQESLLREWGIDDSKRFGSQKKGKMMRQALAEKIKARFPYKILVFSPQEIDQYIREKSLNRLEQEGAKIILDELPADQVVLDGENLFKPLAGKNILATNKADATYMSVAAASILAKTTRDDIFEELCQPFAELYGEIRGGGYPNKQTLHFVLWHHQEYGELPDFYRKSYKWKQLQASF</sequence>
<keyword evidence="7 10" id="KW-0479">Metal-binding</keyword>
<dbReference type="GO" id="GO:0004523">
    <property type="term" value="F:RNA-DNA hybrid ribonuclease activity"/>
    <property type="evidence" value="ECO:0007669"/>
    <property type="project" value="UniProtKB-UniRule"/>
</dbReference>
<evidence type="ECO:0000256" key="1">
    <source>
        <dbReference type="ARBA" id="ARBA00000077"/>
    </source>
</evidence>
<dbReference type="InterPro" id="IPR024567">
    <property type="entry name" value="RNase_HII/HIII_dom"/>
</dbReference>
<accession>A0A2A4T9C0</accession>
<dbReference type="InterPro" id="IPR012337">
    <property type="entry name" value="RNaseH-like_sf"/>
</dbReference>
<dbReference type="SUPFAM" id="SSF53098">
    <property type="entry name" value="Ribonuclease H-like"/>
    <property type="match status" value="1"/>
</dbReference>
<keyword evidence="6 10" id="KW-0540">Nuclease</keyword>
<evidence type="ECO:0000256" key="7">
    <source>
        <dbReference type="ARBA" id="ARBA00022723"/>
    </source>
</evidence>
<evidence type="ECO:0000256" key="3">
    <source>
        <dbReference type="ARBA" id="ARBA00004496"/>
    </source>
</evidence>
<evidence type="ECO:0000256" key="9">
    <source>
        <dbReference type="ARBA" id="ARBA00022801"/>
    </source>
</evidence>
<dbReference type="GO" id="GO:0043137">
    <property type="term" value="P:DNA replication, removal of RNA primer"/>
    <property type="evidence" value="ECO:0007669"/>
    <property type="project" value="TreeGrafter"/>
</dbReference>
<comment type="cofactor">
    <cofactor evidence="10">
        <name>Mn(2+)</name>
        <dbReference type="ChEBI" id="CHEBI:29035"/>
    </cofactor>
    <cofactor evidence="10">
        <name>Mg(2+)</name>
        <dbReference type="ChEBI" id="CHEBI:18420"/>
    </cofactor>
    <text evidence="10">Manganese or magnesium. Binds 1 divalent metal ion per monomer in the absence of substrate. May bind a second metal ion after substrate binding.</text>
</comment>
<dbReference type="GO" id="GO:0006298">
    <property type="term" value="P:mismatch repair"/>
    <property type="evidence" value="ECO:0007669"/>
    <property type="project" value="TreeGrafter"/>
</dbReference>